<reference evidence="3" key="1">
    <citation type="submission" date="2020-02" db="EMBL/GenBank/DDBJ databases">
        <title>Delineation of the pyrene-degrading pathway in Roseobacter clade bacteria by genomic analysis.</title>
        <authorList>
            <person name="Zhou H."/>
            <person name="Wang H."/>
        </authorList>
    </citation>
    <scope>NUCLEOTIDE SEQUENCE</scope>
    <source>
        <strain evidence="3">PrR005</strain>
    </source>
</reference>
<feature type="domain" description="Recombinase zinc beta ribbon" evidence="2">
    <location>
        <begin position="2"/>
        <end position="52"/>
    </location>
</feature>
<accession>A0A6B2NM51</accession>
<keyword evidence="1" id="KW-0175">Coiled coil</keyword>
<feature type="coiled-coil region" evidence="1">
    <location>
        <begin position="77"/>
        <end position="104"/>
    </location>
</feature>
<dbReference type="EMBL" id="JAAGOX010000009">
    <property type="protein sequence ID" value="NDW44428.1"/>
    <property type="molecule type" value="Genomic_DNA"/>
</dbReference>
<gene>
    <name evidence="3" type="ORF">G0P99_05615</name>
</gene>
<evidence type="ECO:0000313" key="3">
    <source>
        <dbReference type="EMBL" id="NDW44428.1"/>
    </source>
</evidence>
<dbReference type="InterPro" id="IPR025827">
    <property type="entry name" value="Zn_ribbon_recom_dom"/>
</dbReference>
<name>A0A6B2NM51_9RHOB</name>
<dbReference type="Pfam" id="PF13408">
    <property type="entry name" value="Zn_ribbon_recom"/>
    <property type="match status" value="1"/>
</dbReference>
<organism evidence="3">
    <name type="scientific">Ruegeria sp. PrR005</name>
    <dbReference type="NCBI Taxonomy" id="2706882"/>
    <lineage>
        <taxon>Bacteria</taxon>
        <taxon>Pseudomonadati</taxon>
        <taxon>Pseudomonadota</taxon>
        <taxon>Alphaproteobacteria</taxon>
        <taxon>Rhodobacterales</taxon>
        <taxon>Roseobacteraceae</taxon>
        <taxon>Ruegeria</taxon>
    </lineage>
</organism>
<evidence type="ECO:0000256" key="1">
    <source>
        <dbReference type="SAM" id="Coils"/>
    </source>
</evidence>
<sequence length="224" mass="25543">MACACCNKPLTAAWSKGRNRKYPYYLCKTKGCDDYRKSIRRDKLEGEFEALLKELKPGVGLFKTAFEMFKDLWTAQEQSVEQDKEAIQRQINQLDRKTNQLVDRLVDTDSPTLVVAYESRVKEMEEQKLFLTGQLANTGKPVTPFADVFRSAFEFLANPWNIWISDRLEDKGAVMKLVFSDNLTYCRKEGARTAKTTLPLKALGGFFGVEFGVVSRTGFEPVTH</sequence>
<protein>
    <recommendedName>
        <fullName evidence="2">Recombinase zinc beta ribbon domain-containing protein</fullName>
    </recommendedName>
</protein>
<proteinExistence type="predicted"/>
<evidence type="ECO:0000259" key="2">
    <source>
        <dbReference type="Pfam" id="PF13408"/>
    </source>
</evidence>
<comment type="caution">
    <text evidence="3">The sequence shown here is derived from an EMBL/GenBank/DDBJ whole genome shotgun (WGS) entry which is preliminary data.</text>
</comment>
<dbReference type="AlphaFoldDB" id="A0A6B2NM51"/>